<evidence type="ECO:0000256" key="1">
    <source>
        <dbReference type="SAM" id="MobiDB-lite"/>
    </source>
</evidence>
<gene>
    <name evidence="2" type="ORF">PCE31106_00360</name>
</gene>
<dbReference type="EMBL" id="CABPSL010000001">
    <property type="protein sequence ID" value="VVD66287.1"/>
    <property type="molecule type" value="Genomic_DNA"/>
</dbReference>
<reference evidence="2 3" key="1">
    <citation type="submission" date="2019-08" db="EMBL/GenBank/DDBJ databases">
        <authorList>
            <person name="Peeters C."/>
        </authorList>
    </citation>
    <scope>NUCLEOTIDE SEQUENCE [LARGE SCALE GENOMIC DNA]</scope>
    <source>
        <strain evidence="2 3">LMG 31106</strain>
    </source>
</reference>
<accession>A0A5E4RSP1</accession>
<protein>
    <submittedName>
        <fullName evidence="2">Uncharacterized protein</fullName>
    </submittedName>
</protein>
<feature type="compositionally biased region" description="Basic and acidic residues" evidence="1">
    <location>
        <begin position="687"/>
        <end position="709"/>
    </location>
</feature>
<sequence>MSPVSNQRVIRTTPRYDLPPAAQRAAASLDASKPFTVAFLGARRGRAAAYRWEPTPARRDDAVPPPISVWRTAVAAMLITRLAAPAVAALPPRAPTADAIGDGHRDTGSLAGHPVDSLPDASLMPGPAVDVRPLERPSIKSGYTLPEALRSVGAAREPFRNFAEAVADAYTLLSGHDIDPDIRRQIRTGTGAVDFATGLIPEVQVLRMPSELASVAADGLEGKRPDTESVSGLAQYADPRSFASHLRPHAPRDAPRPGHDTPANREDPSDSGRPESPSETAEAPHTREIDAADFVPASPPLENSDPVPATPLYIDGEAEHLHGYAQALAPEQLPPGPRPRLVLVNGDHYLGGDAGYYRASHGRSDDHWLIDAPRRDKAQVPVTFDAVTGQWQAHAPLRLCGGGCGSSKGRSPDSIAGRHSDIEQAISHLYEEKMQVAILQAMGELGDLHLMRTNRRDRHGHGDSSIVNHRRALRDAMKHIDRYAPLVTQQRKAAEVTARHYFWNHYGEAFCQENAEILFHRLLQNGVPEHRLCMITITPHRRSPHVLVLYTEAHDFITLLDLATPQPPVIDRRDGISGVTFGGFVYMNQRATLLLDPWSTTKVIEFSRAGNELDVIQTLDDAFEEIGHRSGEPYTVSVTRPFGTRIFGARQRSISSLGSAGSRNSLGSTLSGPGSEGALIVQPEVLNRPDAEPNGRRHSAPERHGDPSV</sequence>
<proteinExistence type="predicted"/>
<evidence type="ECO:0000313" key="2">
    <source>
        <dbReference type="EMBL" id="VVD66287.1"/>
    </source>
</evidence>
<dbReference type="AlphaFoldDB" id="A0A5E4RSP1"/>
<dbReference type="OrthoDB" id="8937167at2"/>
<dbReference type="Proteomes" id="UP000384354">
    <property type="component" value="Unassembled WGS sequence"/>
</dbReference>
<feature type="compositionally biased region" description="Basic and acidic residues" evidence="1">
    <location>
        <begin position="250"/>
        <end position="273"/>
    </location>
</feature>
<feature type="region of interest" description="Disordered" evidence="1">
    <location>
        <begin position="656"/>
        <end position="709"/>
    </location>
</feature>
<feature type="region of interest" description="Disordered" evidence="1">
    <location>
        <begin position="240"/>
        <end position="288"/>
    </location>
</feature>
<feature type="compositionally biased region" description="Polar residues" evidence="1">
    <location>
        <begin position="656"/>
        <end position="672"/>
    </location>
</feature>
<name>A0A5E4RSP1_9BURK</name>
<organism evidence="2 3">
    <name type="scientific">Pandoraea cepalis</name>
    <dbReference type="NCBI Taxonomy" id="2508294"/>
    <lineage>
        <taxon>Bacteria</taxon>
        <taxon>Pseudomonadati</taxon>
        <taxon>Pseudomonadota</taxon>
        <taxon>Betaproteobacteria</taxon>
        <taxon>Burkholderiales</taxon>
        <taxon>Burkholderiaceae</taxon>
        <taxon>Pandoraea</taxon>
    </lineage>
</organism>
<dbReference type="RefSeq" id="WP_150562192.1">
    <property type="nucleotide sequence ID" value="NZ_CABPSL010000001.1"/>
</dbReference>
<feature type="region of interest" description="Disordered" evidence="1">
    <location>
        <begin position="97"/>
        <end position="127"/>
    </location>
</feature>
<evidence type="ECO:0000313" key="3">
    <source>
        <dbReference type="Proteomes" id="UP000384354"/>
    </source>
</evidence>